<organism evidence="2 3">
    <name type="scientific">Paracraurococcus ruber</name>
    <dbReference type="NCBI Taxonomy" id="77675"/>
    <lineage>
        <taxon>Bacteria</taxon>
        <taxon>Pseudomonadati</taxon>
        <taxon>Pseudomonadota</taxon>
        <taxon>Alphaproteobacteria</taxon>
        <taxon>Acetobacterales</taxon>
        <taxon>Roseomonadaceae</taxon>
        <taxon>Paracraurococcus</taxon>
    </lineage>
</organism>
<feature type="transmembrane region" description="Helical" evidence="1">
    <location>
        <begin position="6"/>
        <end position="22"/>
    </location>
</feature>
<comment type="caution">
    <text evidence="2">The sequence shown here is derived from an EMBL/GenBank/DDBJ whole genome shotgun (WGS) entry which is preliminary data.</text>
</comment>
<gene>
    <name evidence="2" type="ORF">CKO45_30230</name>
</gene>
<evidence type="ECO:0000313" key="3">
    <source>
        <dbReference type="Proteomes" id="UP000697995"/>
    </source>
</evidence>
<evidence type="ECO:0000256" key="1">
    <source>
        <dbReference type="SAM" id="Phobius"/>
    </source>
</evidence>
<reference evidence="2 3" key="1">
    <citation type="journal article" date="2020" name="Microorganisms">
        <title>Osmotic Adaptation and Compatible Solute Biosynthesis of Phototrophic Bacteria as Revealed from Genome Analyses.</title>
        <authorList>
            <person name="Imhoff J.F."/>
            <person name="Rahn T."/>
            <person name="Kunzel S."/>
            <person name="Keller A."/>
            <person name="Neulinger S.C."/>
        </authorList>
    </citation>
    <scope>NUCLEOTIDE SEQUENCE [LARGE SCALE GENOMIC DNA]</scope>
    <source>
        <strain evidence="2 3">DSM 15382</strain>
    </source>
</reference>
<feature type="transmembrane region" description="Helical" evidence="1">
    <location>
        <begin position="51"/>
        <end position="72"/>
    </location>
</feature>
<keyword evidence="3" id="KW-1185">Reference proteome</keyword>
<name>A0ABS1D6D9_9PROT</name>
<dbReference type="Proteomes" id="UP000697995">
    <property type="component" value="Unassembled WGS sequence"/>
</dbReference>
<keyword evidence="1" id="KW-0812">Transmembrane</keyword>
<keyword evidence="1" id="KW-1133">Transmembrane helix</keyword>
<evidence type="ECO:0000313" key="2">
    <source>
        <dbReference type="EMBL" id="MBK1662460.1"/>
    </source>
</evidence>
<keyword evidence="1" id="KW-0472">Membrane</keyword>
<dbReference type="RefSeq" id="WP_133222135.1">
    <property type="nucleotide sequence ID" value="NZ_NRSG01000573.1"/>
</dbReference>
<dbReference type="EMBL" id="NRSG01000573">
    <property type="protein sequence ID" value="MBK1662460.1"/>
    <property type="molecule type" value="Genomic_DNA"/>
</dbReference>
<accession>A0ABS1D6D9</accession>
<proteinExistence type="predicted"/>
<sequence length="77" mass="8644">MVKASLLIMVVLTVLISIGLRWREDRVAAPRAARAPRPGWVALQKRKLNRWMTAATLAAVTTMLVLGGLHWLRVWQG</sequence>
<protein>
    <submittedName>
        <fullName evidence="2">Uncharacterized protein</fullName>
    </submittedName>
</protein>